<dbReference type="RefSeq" id="WP_143381756.1">
    <property type="nucleotide sequence ID" value="NZ_CP041637.1"/>
</dbReference>
<evidence type="ECO:0000256" key="1">
    <source>
        <dbReference type="ARBA" id="ARBA00007378"/>
    </source>
</evidence>
<dbReference type="SUPFAM" id="SSF82784">
    <property type="entry name" value="OsmC-like"/>
    <property type="match status" value="1"/>
</dbReference>
<dbReference type="InterPro" id="IPR036102">
    <property type="entry name" value="OsmC/Ohrsf"/>
</dbReference>
<dbReference type="Proteomes" id="UP000319209">
    <property type="component" value="Chromosome"/>
</dbReference>
<dbReference type="NCBIfam" id="TIGR03561">
    <property type="entry name" value="organ_hyd_perox"/>
    <property type="match status" value="1"/>
</dbReference>
<evidence type="ECO:0000313" key="2">
    <source>
        <dbReference type="EMBL" id="QDO94881.1"/>
    </source>
</evidence>
<organism evidence="2 3">
    <name type="scientific">Formosa sediminum</name>
    <dbReference type="NCBI Taxonomy" id="2594004"/>
    <lineage>
        <taxon>Bacteria</taxon>
        <taxon>Pseudomonadati</taxon>
        <taxon>Bacteroidota</taxon>
        <taxon>Flavobacteriia</taxon>
        <taxon>Flavobacteriales</taxon>
        <taxon>Flavobacteriaceae</taxon>
        <taxon>Formosa</taxon>
    </lineage>
</organism>
<dbReference type="Gene3D" id="3.30.300.20">
    <property type="match status" value="1"/>
</dbReference>
<evidence type="ECO:0000313" key="3">
    <source>
        <dbReference type="Proteomes" id="UP000319209"/>
    </source>
</evidence>
<dbReference type="AlphaFoldDB" id="A0A516GTN4"/>
<accession>A0A516GTN4</accession>
<name>A0A516GTN4_9FLAO</name>
<keyword evidence="3" id="KW-1185">Reference proteome</keyword>
<dbReference type="PANTHER" id="PTHR33797:SF2">
    <property type="entry name" value="ORGANIC HYDROPEROXIDE RESISTANCE PROTEIN-LIKE"/>
    <property type="match status" value="1"/>
</dbReference>
<dbReference type="Pfam" id="PF02566">
    <property type="entry name" value="OsmC"/>
    <property type="match status" value="1"/>
</dbReference>
<gene>
    <name evidence="2" type="ORF">FNB79_13190</name>
</gene>
<protein>
    <submittedName>
        <fullName evidence="2">Ohr family peroxiredoxin</fullName>
    </submittedName>
</protein>
<comment type="similarity">
    <text evidence="1">Belongs to the OsmC/Ohr family.</text>
</comment>
<proteinExistence type="inferred from homology"/>
<dbReference type="EMBL" id="CP041637">
    <property type="protein sequence ID" value="QDO94881.1"/>
    <property type="molecule type" value="Genomic_DNA"/>
</dbReference>
<dbReference type="KEGG" id="fop:FNB79_13190"/>
<dbReference type="GO" id="GO:0006979">
    <property type="term" value="P:response to oxidative stress"/>
    <property type="evidence" value="ECO:0007669"/>
    <property type="project" value="InterPro"/>
</dbReference>
<dbReference type="InterPro" id="IPR015946">
    <property type="entry name" value="KH_dom-like_a/b"/>
</dbReference>
<sequence length="144" mass="15257">MKTLYEATTVATGGRKGYVKSEHSPIDFNLSVPESMGGDGGPGANPEQLFGAAFAACFGGALQAVAKSEGVEIDEEALSVTAIIGFCKDKEGFFLEATLDCYIPGVDLETGEDLVEKAHEMCPFSKATRDNITVTLNLLLDEDE</sequence>
<dbReference type="OrthoDB" id="9797508at2"/>
<dbReference type="InterPro" id="IPR003718">
    <property type="entry name" value="OsmC/Ohr_fam"/>
</dbReference>
<dbReference type="Gene3D" id="2.20.25.10">
    <property type="match status" value="1"/>
</dbReference>
<reference evidence="2 3" key="1">
    <citation type="submission" date="2019-07" db="EMBL/GenBank/DDBJ databases">
        <title>Genome sequencing for Formosa sp. PS13.</title>
        <authorList>
            <person name="Park S.-J."/>
        </authorList>
    </citation>
    <scope>NUCLEOTIDE SEQUENCE [LARGE SCALE GENOMIC DNA]</scope>
    <source>
        <strain evidence="2 3">PS13</strain>
    </source>
</reference>
<dbReference type="PANTHER" id="PTHR33797">
    <property type="entry name" value="ORGANIC HYDROPEROXIDE RESISTANCE PROTEIN-LIKE"/>
    <property type="match status" value="1"/>
</dbReference>
<dbReference type="InterPro" id="IPR019953">
    <property type="entry name" value="OHR"/>
</dbReference>